<name>A0A6C0JLW9_9ZZZZ</name>
<sequence length="226" mass="26430">MEKLGTNYGGWYIPTDIELNENSIIYSAGVGEDISFDILLSSKYNCNIYLIDPTTKSKIHYEETKNYFLNNILFTGNIQSDYYDKINGSLPNFNKIFYNDVGLWNKKDILKFYKQHNENYVSQSLIVGMFGSNYNIVNVDTIKNIMQLYNHKTIDLLKLDIEGAEINVLEQMLDDNIFPKYLCVEFDLKLKNKDFNNLSENLINRLLGLNYKILINDDFNITFKRI</sequence>
<feature type="domain" description="Methyltransferase FkbM" evidence="1">
    <location>
        <begin position="112"/>
        <end position="179"/>
    </location>
</feature>
<dbReference type="SUPFAM" id="SSF53335">
    <property type="entry name" value="S-adenosyl-L-methionine-dependent methyltransferases"/>
    <property type="match status" value="1"/>
</dbReference>
<dbReference type="AlphaFoldDB" id="A0A6C0JLW9"/>
<dbReference type="PANTHER" id="PTHR32026">
    <property type="entry name" value="METHYLTRANSFERASE-LIKE PROTEIN 24"/>
    <property type="match status" value="1"/>
</dbReference>
<dbReference type="InterPro" id="IPR026913">
    <property type="entry name" value="METTL24"/>
</dbReference>
<dbReference type="InterPro" id="IPR006342">
    <property type="entry name" value="FkbM_mtfrase"/>
</dbReference>
<organism evidence="2">
    <name type="scientific">viral metagenome</name>
    <dbReference type="NCBI Taxonomy" id="1070528"/>
    <lineage>
        <taxon>unclassified sequences</taxon>
        <taxon>metagenomes</taxon>
        <taxon>organismal metagenomes</taxon>
    </lineage>
</organism>
<dbReference type="EMBL" id="MN740432">
    <property type="protein sequence ID" value="QHU06353.1"/>
    <property type="molecule type" value="Genomic_DNA"/>
</dbReference>
<protein>
    <recommendedName>
        <fullName evidence="1">Methyltransferase FkbM domain-containing protein</fullName>
    </recommendedName>
</protein>
<reference evidence="2" key="1">
    <citation type="journal article" date="2020" name="Nature">
        <title>Giant virus diversity and host interactions through global metagenomics.</title>
        <authorList>
            <person name="Schulz F."/>
            <person name="Roux S."/>
            <person name="Paez-Espino D."/>
            <person name="Jungbluth S."/>
            <person name="Walsh D.A."/>
            <person name="Denef V.J."/>
            <person name="McMahon K.D."/>
            <person name="Konstantinidis K.T."/>
            <person name="Eloe-Fadrosh E.A."/>
            <person name="Kyrpides N.C."/>
            <person name="Woyke T."/>
        </authorList>
    </citation>
    <scope>NUCLEOTIDE SEQUENCE</scope>
    <source>
        <strain evidence="2">GVMAG-M-3300027747-57</strain>
    </source>
</reference>
<dbReference type="Gene3D" id="3.40.50.150">
    <property type="entry name" value="Vaccinia Virus protein VP39"/>
    <property type="match status" value="1"/>
</dbReference>
<dbReference type="Pfam" id="PF05050">
    <property type="entry name" value="Methyltransf_21"/>
    <property type="match status" value="1"/>
</dbReference>
<evidence type="ECO:0000313" key="2">
    <source>
        <dbReference type="EMBL" id="QHU06353.1"/>
    </source>
</evidence>
<dbReference type="InterPro" id="IPR029063">
    <property type="entry name" value="SAM-dependent_MTases_sf"/>
</dbReference>
<dbReference type="PANTHER" id="PTHR32026:SF10">
    <property type="entry name" value="METHYLTRANSFERASE-LIKE PROTEIN 24-RELATED"/>
    <property type="match status" value="1"/>
</dbReference>
<proteinExistence type="predicted"/>
<evidence type="ECO:0000259" key="1">
    <source>
        <dbReference type="Pfam" id="PF05050"/>
    </source>
</evidence>
<accession>A0A6C0JLW9</accession>